<dbReference type="Pfam" id="PF06011">
    <property type="entry name" value="TRP"/>
    <property type="match status" value="1"/>
</dbReference>
<evidence type="ECO:0000256" key="2">
    <source>
        <dbReference type="ARBA" id="ARBA00010642"/>
    </source>
</evidence>
<protein>
    <recommendedName>
        <fullName evidence="10">ML-like domain-containing protein</fullName>
    </recommendedName>
</protein>
<evidence type="ECO:0000256" key="3">
    <source>
        <dbReference type="ARBA" id="ARBA00022692"/>
    </source>
</evidence>
<feature type="region of interest" description="Disordered" evidence="7">
    <location>
        <begin position="625"/>
        <end position="759"/>
    </location>
</feature>
<feature type="signal peptide" evidence="9">
    <location>
        <begin position="1"/>
        <end position="27"/>
    </location>
</feature>
<feature type="transmembrane region" description="Helical" evidence="8">
    <location>
        <begin position="416"/>
        <end position="440"/>
    </location>
</feature>
<evidence type="ECO:0000313" key="12">
    <source>
        <dbReference type="Proteomes" id="UP001049176"/>
    </source>
</evidence>
<evidence type="ECO:0000256" key="9">
    <source>
        <dbReference type="SAM" id="SignalP"/>
    </source>
</evidence>
<comment type="caution">
    <text evidence="11">The sequence shown here is derived from an EMBL/GenBank/DDBJ whole genome shotgun (WGS) entry which is preliminary data.</text>
</comment>
<feature type="domain" description="ML-like" evidence="10">
    <location>
        <begin position="30"/>
        <end position="170"/>
    </location>
</feature>
<dbReference type="OrthoDB" id="2115177at2759"/>
<dbReference type="InterPro" id="IPR032800">
    <property type="entry name" value="TRP_N"/>
</dbReference>
<feature type="transmembrane region" description="Helical" evidence="8">
    <location>
        <begin position="529"/>
        <end position="549"/>
    </location>
</feature>
<feature type="compositionally biased region" description="Low complexity" evidence="7">
    <location>
        <begin position="681"/>
        <end position="693"/>
    </location>
</feature>
<feature type="transmembrane region" description="Helical" evidence="8">
    <location>
        <begin position="561"/>
        <end position="579"/>
    </location>
</feature>
<dbReference type="SMART" id="SM01320">
    <property type="entry name" value="TRP_N"/>
    <property type="match status" value="1"/>
</dbReference>
<evidence type="ECO:0000256" key="4">
    <source>
        <dbReference type="ARBA" id="ARBA00022729"/>
    </source>
</evidence>
<dbReference type="PANTHER" id="PTHR31145:SF2">
    <property type="entry name" value="FLAVIN CARRIER PROTEIN 2"/>
    <property type="match status" value="1"/>
</dbReference>
<feature type="compositionally biased region" description="Polar residues" evidence="7">
    <location>
        <begin position="650"/>
        <end position="660"/>
    </location>
</feature>
<evidence type="ECO:0000259" key="10">
    <source>
        <dbReference type="SMART" id="SM01320"/>
    </source>
</evidence>
<accession>A0A9P7V226</accession>
<comment type="similarity">
    <text evidence="2">Belongs to the transient receptor potential (TRP) ion channel family.</text>
</comment>
<keyword evidence="4 9" id="KW-0732">Signal</keyword>
<sequence length="759" mass="83469">MFFPTIARLRALTVLFTTSFLFSSSAAQQDRLFTSSVTYCQPPESLLIQQFDVTYFARNKSVSFNIAASSVLPDVAVSANLLFNVYGMKPVNLTLDLCKVLSGALCKLPIHEFVGQDSLTIPDSFSSKIPDIAYKIPDLEAYAQFMLTETDSGRIRACVQATLSNGWSTHQPAVEWSTGGVAIATLIGAIWQSQSPYTPLPVRLIDLLSLYQTITVTAFLNLNYPSLYRSFTLNFGWAMSLFTSSPPTVQDAIDNMRARTGGKLANSTQTSPVGLVNRKLSPFNENIALTPEPSIFIQVPNTFLSAFSIKKSTHSYLLSDVRLQQLATTGDAPSGTVQVVTQDSSNVLQAGVPLYVNSLHIATANAFMTVFICSLILILIATLLFVVGYGVMYTIERFNLGHRDSKLELDSVYPSFVRAWSLRLALMMFTPLMVFSMYQWTLRDSWLSVLLSVITFLAITVGLFYTYLAIFRRRRSTDIEGLHNTSTFLLSHGPVLAPYRIQRYYFSLFYVASAFLKALFIAAVRSQGLAQVVLLLLVEIGTLLGFLVLRPHKTRGGDILTTFLAVVRVICTGLLFAFVESFGVQAIPRVAIGVVIVAIFSISVIVMVFNILLNLGLQKLWRRGKKEEHSPSSTRQDSADNILEKGACTPTPSDAANSLMSRARNPTPDRNIPLDPSVIQPYPTTPSTATSPTDCASNPRDSASTNLGTILPRRWSITPLHSPTSSSDDHPPCTTTHQAVNALSRTSEESSYPPSSRLR</sequence>
<evidence type="ECO:0000256" key="1">
    <source>
        <dbReference type="ARBA" id="ARBA00004141"/>
    </source>
</evidence>
<feature type="compositionally biased region" description="Polar residues" evidence="7">
    <location>
        <begin position="737"/>
        <end position="759"/>
    </location>
</feature>
<feature type="transmembrane region" description="Helical" evidence="8">
    <location>
        <begin position="591"/>
        <end position="617"/>
    </location>
</feature>
<dbReference type="AlphaFoldDB" id="A0A9P7V226"/>
<evidence type="ECO:0000256" key="8">
    <source>
        <dbReference type="SAM" id="Phobius"/>
    </source>
</evidence>
<dbReference type="RefSeq" id="XP_043015360.1">
    <property type="nucleotide sequence ID" value="XM_043146657.1"/>
</dbReference>
<evidence type="ECO:0000313" key="11">
    <source>
        <dbReference type="EMBL" id="KAG7098890.1"/>
    </source>
</evidence>
<comment type="subcellular location">
    <subcellularLocation>
        <location evidence="1">Membrane</location>
        <topology evidence="1">Multi-pass membrane protein</topology>
    </subcellularLocation>
</comment>
<dbReference type="GO" id="GO:0016020">
    <property type="term" value="C:membrane"/>
    <property type="evidence" value="ECO:0007669"/>
    <property type="project" value="UniProtKB-SubCell"/>
</dbReference>
<evidence type="ECO:0000256" key="5">
    <source>
        <dbReference type="ARBA" id="ARBA00022989"/>
    </source>
</evidence>
<dbReference type="GO" id="GO:0055085">
    <property type="term" value="P:transmembrane transport"/>
    <property type="evidence" value="ECO:0007669"/>
    <property type="project" value="TreeGrafter"/>
</dbReference>
<dbReference type="Pfam" id="PF14558">
    <property type="entry name" value="TRP_N"/>
    <property type="match status" value="1"/>
</dbReference>
<dbReference type="KEGG" id="more:E1B28_000790"/>
<keyword evidence="3 8" id="KW-0812">Transmembrane</keyword>
<feature type="compositionally biased region" description="Polar residues" evidence="7">
    <location>
        <begin position="694"/>
        <end position="708"/>
    </location>
</feature>
<reference evidence="11" key="1">
    <citation type="journal article" date="2021" name="Genome Biol. Evol.">
        <title>The assembled and annotated genome of the fairy-ring fungus Marasmius oreades.</title>
        <authorList>
            <person name="Hiltunen M."/>
            <person name="Ament-Velasquez S.L."/>
            <person name="Johannesson H."/>
        </authorList>
    </citation>
    <scope>NUCLEOTIDE SEQUENCE</scope>
    <source>
        <strain evidence="11">03SP1</strain>
    </source>
</reference>
<organism evidence="11 12">
    <name type="scientific">Marasmius oreades</name>
    <name type="common">fairy-ring Marasmius</name>
    <dbReference type="NCBI Taxonomy" id="181124"/>
    <lineage>
        <taxon>Eukaryota</taxon>
        <taxon>Fungi</taxon>
        <taxon>Dikarya</taxon>
        <taxon>Basidiomycota</taxon>
        <taxon>Agaricomycotina</taxon>
        <taxon>Agaricomycetes</taxon>
        <taxon>Agaricomycetidae</taxon>
        <taxon>Agaricales</taxon>
        <taxon>Marasmiineae</taxon>
        <taxon>Marasmiaceae</taxon>
        <taxon>Marasmius</taxon>
    </lineage>
</organism>
<dbReference type="GO" id="GO:0009272">
    <property type="term" value="P:fungal-type cell wall biogenesis"/>
    <property type="evidence" value="ECO:0007669"/>
    <property type="project" value="TreeGrafter"/>
</dbReference>
<feature type="chain" id="PRO_5040516318" description="ML-like domain-containing protein" evidence="9">
    <location>
        <begin position="28"/>
        <end position="759"/>
    </location>
</feature>
<dbReference type="Proteomes" id="UP001049176">
    <property type="component" value="Chromosome 1"/>
</dbReference>
<evidence type="ECO:0000256" key="7">
    <source>
        <dbReference type="SAM" id="MobiDB-lite"/>
    </source>
</evidence>
<dbReference type="InterPro" id="IPR010308">
    <property type="entry name" value="TRP_C"/>
</dbReference>
<proteinExistence type="inferred from homology"/>
<dbReference type="PANTHER" id="PTHR31145">
    <property type="entry name" value="INTEGRAL MEMBRANE PROTEIN (AFU_ORTHOLOGUE AFUA_7G01610)"/>
    <property type="match status" value="1"/>
</dbReference>
<dbReference type="GeneID" id="66069866"/>
<feature type="transmembrane region" description="Helical" evidence="8">
    <location>
        <begin position="366"/>
        <end position="395"/>
    </location>
</feature>
<dbReference type="EMBL" id="CM032181">
    <property type="protein sequence ID" value="KAG7098890.1"/>
    <property type="molecule type" value="Genomic_DNA"/>
</dbReference>
<dbReference type="InterPro" id="IPR040241">
    <property type="entry name" value="TRP_Flc/Pkd2-like"/>
</dbReference>
<evidence type="ECO:0000256" key="6">
    <source>
        <dbReference type="ARBA" id="ARBA00023136"/>
    </source>
</evidence>
<name>A0A9P7V226_9AGAR</name>
<feature type="transmembrane region" description="Helical" evidence="8">
    <location>
        <begin position="446"/>
        <end position="468"/>
    </location>
</feature>
<keyword evidence="12" id="KW-1185">Reference proteome</keyword>
<feature type="transmembrane region" description="Helical" evidence="8">
    <location>
        <begin position="504"/>
        <end position="523"/>
    </location>
</feature>
<gene>
    <name evidence="11" type="ORF">E1B28_000790</name>
</gene>
<keyword evidence="6 8" id="KW-0472">Membrane</keyword>
<feature type="compositionally biased region" description="Low complexity" evidence="7">
    <location>
        <begin position="718"/>
        <end position="736"/>
    </location>
</feature>
<keyword evidence="5 8" id="KW-1133">Transmembrane helix</keyword>